<evidence type="ECO:0000313" key="2">
    <source>
        <dbReference type="EMBL" id="SUZ70808.1"/>
    </source>
</evidence>
<evidence type="ECO:0000256" key="1">
    <source>
        <dbReference type="SAM" id="MobiDB-lite"/>
    </source>
</evidence>
<sequence length="30" mass="3380">MTNPAGALNLSRRRPPFIPRRSDVGFRLSP</sequence>
<gene>
    <name evidence="2" type="ORF">METZ01_LOCUS23662</name>
</gene>
<reference evidence="2" key="1">
    <citation type="submission" date="2018-05" db="EMBL/GenBank/DDBJ databases">
        <authorList>
            <person name="Lanie J.A."/>
            <person name="Ng W.-L."/>
            <person name="Kazmierczak K.M."/>
            <person name="Andrzejewski T.M."/>
            <person name="Davidsen T.M."/>
            <person name="Wayne K.J."/>
            <person name="Tettelin H."/>
            <person name="Glass J.I."/>
            <person name="Rusch D."/>
            <person name="Podicherti R."/>
            <person name="Tsui H.-C.T."/>
            <person name="Winkler M.E."/>
        </authorList>
    </citation>
    <scope>NUCLEOTIDE SEQUENCE</scope>
</reference>
<protein>
    <submittedName>
        <fullName evidence="2">Uncharacterized protein</fullName>
    </submittedName>
</protein>
<organism evidence="2">
    <name type="scientific">marine metagenome</name>
    <dbReference type="NCBI Taxonomy" id="408172"/>
    <lineage>
        <taxon>unclassified sequences</taxon>
        <taxon>metagenomes</taxon>
        <taxon>ecological metagenomes</taxon>
    </lineage>
</organism>
<dbReference type="AlphaFoldDB" id="A0A381PW67"/>
<proteinExistence type="predicted"/>
<accession>A0A381PW67</accession>
<name>A0A381PW67_9ZZZZ</name>
<dbReference type="EMBL" id="UINC01001102">
    <property type="protein sequence ID" value="SUZ70808.1"/>
    <property type="molecule type" value="Genomic_DNA"/>
</dbReference>
<feature type="region of interest" description="Disordered" evidence="1">
    <location>
        <begin position="1"/>
        <end position="30"/>
    </location>
</feature>